<dbReference type="EMBL" id="BT123524">
    <property type="protein sequence ID" value="ADE76840.1"/>
    <property type="molecule type" value="mRNA"/>
</dbReference>
<dbReference type="PANTHER" id="PTHR33172:SF29">
    <property type="entry name" value="OS06G0559400 PROTEIN"/>
    <property type="match status" value="1"/>
</dbReference>
<proteinExistence type="evidence at transcript level"/>
<protein>
    <submittedName>
        <fullName evidence="3">Uncharacterized protein</fullName>
    </submittedName>
</protein>
<name>D5ABC1_PICSI</name>
<reference evidence="3" key="1">
    <citation type="submission" date="2010-04" db="EMBL/GenBank/DDBJ databases">
        <authorList>
            <person name="Reid K.E."/>
            <person name="Liao N."/>
            <person name="Chan S."/>
            <person name="Docking R."/>
            <person name="Taylor G."/>
            <person name="Moore R."/>
            <person name="Mayo M."/>
            <person name="Munro S."/>
            <person name="King J."/>
            <person name="Yanchuk A."/>
            <person name="Holt R."/>
            <person name="Jones S."/>
            <person name="Marra M."/>
            <person name="Ritland C.E."/>
            <person name="Ritland K."/>
            <person name="Bohlmann J."/>
        </authorList>
    </citation>
    <scope>NUCLEOTIDE SEQUENCE</scope>
    <source>
        <tissue evidence="3">Bud</tissue>
    </source>
</reference>
<evidence type="ECO:0000313" key="3">
    <source>
        <dbReference type="EMBL" id="ADE76840.1"/>
    </source>
</evidence>
<comment type="subcellular location">
    <subcellularLocation>
        <location evidence="1">Nucleus</location>
    </subcellularLocation>
</comment>
<dbReference type="InterPro" id="IPR051992">
    <property type="entry name" value="OxStress_Response_Reg"/>
</dbReference>
<organism evidence="3">
    <name type="scientific">Picea sitchensis</name>
    <name type="common">Sitka spruce</name>
    <name type="synonym">Pinus sitchensis</name>
    <dbReference type="NCBI Taxonomy" id="3332"/>
    <lineage>
        <taxon>Eukaryota</taxon>
        <taxon>Viridiplantae</taxon>
        <taxon>Streptophyta</taxon>
        <taxon>Embryophyta</taxon>
        <taxon>Tracheophyta</taxon>
        <taxon>Spermatophyta</taxon>
        <taxon>Pinopsida</taxon>
        <taxon>Pinidae</taxon>
        <taxon>Conifers I</taxon>
        <taxon>Pinales</taxon>
        <taxon>Pinaceae</taxon>
        <taxon>Picea</taxon>
    </lineage>
</organism>
<sequence length="171" mass="18577">MAEERFISTCDLSSYSSSFSISSPDSTASSAFSNNITDSGNSSWGFSPPPMPDGNDGPLFHMKFLRASLPSRKRGLSNYFTGKSQSFTSLANVKCVEDLAKPEKKLKSSHSLESVMKSSYNNQTIRSSILSAGSAESMEMPRKASFGRKMSKKNSGLISCRLLLSSPKQMT</sequence>
<evidence type="ECO:0000256" key="2">
    <source>
        <dbReference type="ARBA" id="ARBA00023242"/>
    </source>
</evidence>
<dbReference type="AlphaFoldDB" id="D5ABC1"/>
<keyword evidence="2" id="KW-0539">Nucleus</keyword>
<dbReference type="GO" id="GO:0005634">
    <property type="term" value="C:nucleus"/>
    <property type="evidence" value="ECO:0007669"/>
    <property type="project" value="UniProtKB-SubCell"/>
</dbReference>
<accession>D5ABC1</accession>
<dbReference type="GO" id="GO:0006950">
    <property type="term" value="P:response to stress"/>
    <property type="evidence" value="ECO:0007669"/>
    <property type="project" value="UniProtKB-ARBA"/>
</dbReference>
<evidence type="ECO:0000256" key="1">
    <source>
        <dbReference type="ARBA" id="ARBA00004123"/>
    </source>
</evidence>
<dbReference type="PANTHER" id="PTHR33172">
    <property type="entry name" value="OS08G0516900 PROTEIN"/>
    <property type="match status" value="1"/>
</dbReference>